<name>A0A0A9FSR0_ARUDO</name>
<protein>
    <submittedName>
        <fullName evidence="2">Uncharacterized protein</fullName>
    </submittedName>
</protein>
<feature type="region of interest" description="Disordered" evidence="1">
    <location>
        <begin position="33"/>
        <end position="52"/>
    </location>
</feature>
<dbReference type="EMBL" id="GBRH01184545">
    <property type="protein sequence ID" value="JAE13351.1"/>
    <property type="molecule type" value="Transcribed_RNA"/>
</dbReference>
<dbReference type="AlphaFoldDB" id="A0A0A9FSR0"/>
<evidence type="ECO:0000256" key="1">
    <source>
        <dbReference type="SAM" id="MobiDB-lite"/>
    </source>
</evidence>
<reference evidence="2" key="1">
    <citation type="submission" date="2014-09" db="EMBL/GenBank/DDBJ databases">
        <authorList>
            <person name="Magalhaes I.L.F."/>
            <person name="Oliveira U."/>
            <person name="Santos F.R."/>
            <person name="Vidigal T.H.D.A."/>
            <person name="Brescovit A.D."/>
            <person name="Santos A.J."/>
        </authorList>
    </citation>
    <scope>NUCLEOTIDE SEQUENCE</scope>
    <source>
        <tissue evidence="2">Shoot tissue taken approximately 20 cm above the soil surface</tissue>
    </source>
</reference>
<sequence length="77" mass="8190">MVASSSEDMRLPLGAFVCEQKIGTWIETLVGNSHDSTTPERGGSCPLENSSIVLPPPLRTNTTIGGTEHCCTAKFVL</sequence>
<reference evidence="2" key="2">
    <citation type="journal article" date="2015" name="Data Brief">
        <title>Shoot transcriptome of the giant reed, Arundo donax.</title>
        <authorList>
            <person name="Barrero R.A."/>
            <person name="Guerrero F.D."/>
            <person name="Moolhuijzen P."/>
            <person name="Goolsby J.A."/>
            <person name="Tidwell J."/>
            <person name="Bellgard S.E."/>
            <person name="Bellgard M.I."/>
        </authorList>
    </citation>
    <scope>NUCLEOTIDE SEQUENCE</scope>
    <source>
        <tissue evidence="2">Shoot tissue taken approximately 20 cm above the soil surface</tissue>
    </source>
</reference>
<proteinExistence type="predicted"/>
<evidence type="ECO:0000313" key="2">
    <source>
        <dbReference type="EMBL" id="JAE13351.1"/>
    </source>
</evidence>
<organism evidence="2">
    <name type="scientific">Arundo donax</name>
    <name type="common">Giant reed</name>
    <name type="synonym">Donax arundinaceus</name>
    <dbReference type="NCBI Taxonomy" id="35708"/>
    <lineage>
        <taxon>Eukaryota</taxon>
        <taxon>Viridiplantae</taxon>
        <taxon>Streptophyta</taxon>
        <taxon>Embryophyta</taxon>
        <taxon>Tracheophyta</taxon>
        <taxon>Spermatophyta</taxon>
        <taxon>Magnoliopsida</taxon>
        <taxon>Liliopsida</taxon>
        <taxon>Poales</taxon>
        <taxon>Poaceae</taxon>
        <taxon>PACMAD clade</taxon>
        <taxon>Arundinoideae</taxon>
        <taxon>Arundineae</taxon>
        <taxon>Arundo</taxon>
    </lineage>
</organism>
<accession>A0A0A9FSR0</accession>